<dbReference type="PANTHER" id="PTHR42993:SF1">
    <property type="entry name" value="MAOC-LIKE DEHYDRATASE DOMAIN-CONTAINING PROTEIN"/>
    <property type="match status" value="1"/>
</dbReference>
<evidence type="ECO:0000313" key="2">
    <source>
        <dbReference type="EMBL" id="MCU7555802.1"/>
    </source>
</evidence>
<reference evidence="3" key="1">
    <citation type="submission" date="2023-07" db="EMBL/GenBank/DDBJ databases">
        <title>Study on multiphase classification of strain Alteromonas salexigens isolated from the Yellow Sea.</title>
        <authorList>
            <person name="Sun L."/>
        </authorList>
    </citation>
    <scope>NUCLEOTIDE SEQUENCE [LARGE SCALE GENOMIC DNA]</scope>
    <source>
        <strain evidence="3">ASW11-19</strain>
    </source>
</reference>
<dbReference type="RefSeq" id="WP_262995834.1">
    <property type="nucleotide sequence ID" value="NZ_JAOTJC010000013.1"/>
</dbReference>
<comment type="caution">
    <text evidence="2">The sequence shown here is derived from an EMBL/GenBank/DDBJ whole genome shotgun (WGS) entry which is preliminary data.</text>
</comment>
<evidence type="ECO:0000259" key="1">
    <source>
        <dbReference type="Pfam" id="PF01575"/>
    </source>
</evidence>
<dbReference type="InterPro" id="IPR029069">
    <property type="entry name" value="HotDog_dom_sf"/>
</dbReference>
<name>A0ABT2VR50_9ALTE</name>
<dbReference type="SUPFAM" id="SSF54637">
    <property type="entry name" value="Thioesterase/thiol ester dehydrase-isomerase"/>
    <property type="match status" value="1"/>
</dbReference>
<dbReference type="EMBL" id="JAOTJC010000013">
    <property type="protein sequence ID" value="MCU7555802.1"/>
    <property type="molecule type" value="Genomic_DNA"/>
</dbReference>
<gene>
    <name evidence="2" type="ORF">OCL06_14525</name>
</gene>
<keyword evidence="3" id="KW-1185">Reference proteome</keyword>
<sequence length="152" mass="17008">MSRLLDLQINDTVIQNSWHKVTQQSIDQFAEATGDYQWIHTNPARCEKESPFKAPIAHGFLTASLMPDAFSSILTEDARITSLINYGIDNLRFLEPVVVNSEVQYQFTVAEVTDKPSGRLFRIRASCAIKGRDKPALVGEFLLLAVIEGLAR</sequence>
<dbReference type="PANTHER" id="PTHR42993">
    <property type="entry name" value="MAOC-LIKE DEHYDRATASE DOMAIN-CONTAINING PROTEIN"/>
    <property type="match status" value="1"/>
</dbReference>
<protein>
    <submittedName>
        <fullName evidence="2">MaoC/PaaZ C-terminal domain-containing protein</fullName>
    </submittedName>
</protein>
<dbReference type="Gene3D" id="3.10.129.10">
    <property type="entry name" value="Hotdog Thioesterase"/>
    <property type="match status" value="1"/>
</dbReference>
<dbReference type="Proteomes" id="UP001209257">
    <property type="component" value="Unassembled WGS sequence"/>
</dbReference>
<dbReference type="Pfam" id="PF01575">
    <property type="entry name" value="MaoC_dehydratas"/>
    <property type="match status" value="1"/>
</dbReference>
<dbReference type="InterPro" id="IPR002539">
    <property type="entry name" value="MaoC-like_dom"/>
</dbReference>
<evidence type="ECO:0000313" key="3">
    <source>
        <dbReference type="Proteomes" id="UP001209257"/>
    </source>
</evidence>
<feature type="domain" description="MaoC-like" evidence="1">
    <location>
        <begin position="9"/>
        <end position="115"/>
    </location>
</feature>
<organism evidence="2 3">
    <name type="scientific">Alteromonas salexigens</name>
    <dbReference type="NCBI Taxonomy" id="2982530"/>
    <lineage>
        <taxon>Bacteria</taxon>
        <taxon>Pseudomonadati</taxon>
        <taxon>Pseudomonadota</taxon>
        <taxon>Gammaproteobacteria</taxon>
        <taxon>Alteromonadales</taxon>
        <taxon>Alteromonadaceae</taxon>
        <taxon>Alteromonas/Salinimonas group</taxon>
        <taxon>Alteromonas</taxon>
    </lineage>
</organism>
<accession>A0ABT2VR50</accession>
<proteinExistence type="predicted"/>